<evidence type="ECO:0000256" key="2">
    <source>
        <dbReference type="ARBA" id="ARBA00004851"/>
    </source>
</evidence>
<dbReference type="SUPFAM" id="SSF51445">
    <property type="entry name" value="(Trans)glycosidases"/>
    <property type="match status" value="1"/>
</dbReference>
<comment type="similarity">
    <text evidence="8">Belongs to the glycosyl hydrolase 10 (cellulase F) family.</text>
</comment>
<dbReference type="OrthoDB" id="9809277at2"/>
<keyword evidence="3 10" id="KW-0858">Xylan degradation</keyword>
<proteinExistence type="inferred from homology"/>
<dbReference type="InterPro" id="IPR001000">
    <property type="entry name" value="GH10_dom"/>
</dbReference>
<comment type="caution">
    <text evidence="10">The sequence shown here is derived from an EMBL/GenBank/DDBJ whole genome shotgun (WGS) entry which is preliminary data.</text>
</comment>
<evidence type="ECO:0000256" key="1">
    <source>
        <dbReference type="ARBA" id="ARBA00000681"/>
    </source>
</evidence>
<evidence type="ECO:0000256" key="8">
    <source>
        <dbReference type="RuleBase" id="RU361174"/>
    </source>
</evidence>
<dbReference type="EC" id="3.2.1.8" evidence="8"/>
<evidence type="ECO:0000256" key="5">
    <source>
        <dbReference type="ARBA" id="ARBA00023277"/>
    </source>
</evidence>
<evidence type="ECO:0000256" key="3">
    <source>
        <dbReference type="ARBA" id="ARBA00022651"/>
    </source>
</evidence>
<evidence type="ECO:0000313" key="10">
    <source>
        <dbReference type="EMBL" id="TSB47861.1"/>
    </source>
</evidence>
<keyword evidence="6 8" id="KW-0326">Glycosidase</keyword>
<evidence type="ECO:0000256" key="4">
    <source>
        <dbReference type="ARBA" id="ARBA00022801"/>
    </source>
</evidence>
<dbReference type="Gene3D" id="3.20.20.80">
    <property type="entry name" value="Glycosidases"/>
    <property type="match status" value="1"/>
</dbReference>
<evidence type="ECO:0000256" key="6">
    <source>
        <dbReference type="ARBA" id="ARBA00023295"/>
    </source>
</evidence>
<sequence length="338" mass="39639">MVHSTIKQHQQLRDMFADDFYIGAAVTPFTIQKQEGLITHHFNSVTAENEMKFVSVHPTEDEYTFEKADKIMSFAKENNLNVRGHTLVWHNQTSDWIFENEDGSTPTRNQLLERMKSHINTVMGRYKGQIYAWDVVNEAISDQDGEFLRPSKWLDIIGEDFIAKAFEFAREADPNALLFYNDYNEVNPEKRDKIYKLVKSLLDQGVPIDGIGLQGHWNVYSPSIDLIREAIEKYASLDVKLHITELDISVFAHEDKRTDLKEPTEEMMTLQAERYKEIFQVFKDYRKHLTSVTFWGVADDYTWLDNFPVKGRKNWPFLFDENHSPKQSYQELTRLHDS</sequence>
<evidence type="ECO:0000313" key="11">
    <source>
        <dbReference type="Proteomes" id="UP000318521"/>
    </source>
</evidence>
<protein>
    <recommendedName>
        <fullName evidence="8">Beta-xylanase</fullName>
        <ecNumber evidence="8">3.2.1.8</ecNumber>
    </recommendedName>
</protein>
<dbReference type="InterPro" id="IPR017853">
    <property type="entry name" value="GH"/>
</dbReference>
<dbReference type="InterPro" id="IPR044846">
    <property type="entry name" value="GH10"/>
</dbReference>
<dbReference type="GO" id="GO:0031176">
    <property type="term" value="F:endo-1,4-beta-xylanase activity"/>
    <property type="evidence" value="ECO:0007669"/>
    <property type="project" value="UniProtKB-EC"/>
</dbReference>
<keyword evidence="4 8" id="KW-0378">Hydrolase</keyword>
<dbReference type="Proteomes" id="UP000318521">
    <property type="component" value="Unassembled WGS sequence"/>
</dbReference>
<keyword evidence="11" id="KW-1185">Reference proteome</keyword>
<dbReference type="EMBL" id="VLXZ01000002">
    <property type="protein sequence ID" value="TSB47861.1"/>
    <property type="molecule type" value="Genomic_DNA"/>
</dbReference>
<dbReference type="PRINTS" id="PR00134">
    <property type="entry name" value="GLHYDRLASE10"/>
</dbReference>
<keyword evidence="7 8" id="KW-0624">Polysaccharide degradation</keyword>
<organism evidence="10 11">
    <name type="scientific">Alkalicoccobacillus porphyridii</name>
    <dbReference type="NCBI Taxonomy" id="2597270"/>
    <lineage>
        <taxon>Bacteria</taxon>
        <taxon>Bacillati</taxon>
        <taxon>Bacillota</taxon>
        <taxon>Bacilli</taxon>
        <taxon>Bacillales</taxon>
        <taxon>Bacillaceae</taxon>
        <taxon>Alkalicoccobacillus</taxon>
    </lineage>
</organism>
<dbReference type="Pfam" id="PF00331">
    <property type="entry name" value="Glyco_hydro_10"/>
    <property type="match status" value="1"/>
</dbReference>
<reference evidence="10 11" key="1">
    <citation type="submission" date="2019-07" db="EMBL/GenBank/DDBJ databases">
        <authorList>
            <person name="Park Y.J."/>
            <person name="Jeong S.E."/>
            <person name="Jung H.S."/>
        </authorList>
    </citation>
    <scope>NUCLEOTIDE SEQUENCE [LARGE SCALE GENOMIC DNA]</scope>
    <source>
        <strain evidence="11">P16(2019)</strain>
    </source>
</reference>
<evidence type="ECO:0000259" key="9">
    <source>
        <dbReference type="PROSITE" id="PS51760"/>
    </source>
</evidence>
<accession>A0A554A2D9</accession>
<dbReference type="PANTHER" id="PTHR31490">
    <property type="entry name" value="GLYCOSYL HYDROLASE"/>
    <property type="match status" value="1"/>
</dbReference>
<dbReference type="RefSeq" id="WP_143847483.1">
    <property type="nucleotide sequence ID" value="NZ_VLXZ01000002.1"/>
</dbReference>
<feature type="domain" description="GH10" evidence="9">
    <location>
        <begin position="6"/>
        <end position="335"/>
    </location>
</feature>
<dbReference type="GO" id="GO:0045493">
    <property type="term" value="P:xylan catabolic process"/>
    <property type="evidence" value="ECO:0007669"/>
    <property type="project" value="UniProtKB-KW"/>
</dbReference>
<comment type="catalytic activity">
    <reaction evidence="1 8">
        <text>Endohydrolysis of (1-&gt;4)-beta-D-xylosidic linkages in xylans.</text>
        <dbReference type="EC" id="3.2.1.8"/>
    </reaction>
</comment>
<dbReference type="SMART" id="SM00633">
    <property type="entry name" value="Glyco_10"/>
    <property type="match status" value="1"/>
</dbReference>
<gene>
    <name evidence="10" type="ORF">FN960_04955</name>
</gene>
<dbReference type="PROSITE" id="PS51760">
    <property type="entry name" value="GH10_2"/>
    <property type="match status" value="1"/>
</dbReference>
<comment type="pathway">
    <text evidence="2">Glycan degradation; xylan degradation.</text>
</comment>
<dbReference type="AlphaFoldDB" id="A0A554A2D9"/>
<evidence type="ECO:0000256" key="7">
    <source>
        <dbReference type="ARBA" id="ARBA00023326"/>
    </source>
</evidence>
<keyword evidence="5 8" id="KW-0119">Carbohydrate metabolism</keyword>
<dbReference type="PANTHER" id="PTHR31490:SF90">
    <property type="entry name" value="ENDO-1,4-BETA-XYLANASE A"/>
    <property type="match status" value="1"/>
</dbReference>
<name>A0A554A2D9_9BACI</name>